<name>A0A6J1N7T1_BICAN</name>
<keyword evidence="2" id="KW-1185">Reference proteome</keyword>
<dbReference type="GeneID" id="112049321"/>
<organism evidence="2 3">
    <name type="scientific">Bicyclus anynana</name>
    <name type="common">Squinting bush brown butterfly</name>
    <dbReference type="NCBI Taxonomy" id="110368"/>
    <lineage>
        <taxon>Eukaryota</taxon>
        <taxon>Metazoa</taxon>
        <taxon>Ecdysozoa</taxon>
        <taxon>Arthropoda</taxon>
        <taxon>Hexapoda</taxon>
        <taxon>Insecta</taxon>
        <taxon>Pterygota</taxon>
        <taxon>Neoptera</taxon>
        <taxon>Endopterygota</taxon>
        <taxon>Lepidoptera</taxon>
        <taxon>Glossata</taxon>
        <taxon>Ditrysia</taxon>
        <taxon>Papilionoidea</taxon>
        <taxon>Nymphalidae</taxon>
        <taxon>Satyrinae</taxon>
        <taxon>Satyrini</taxon>
        <taxon>Mycalesina</taxon>
        <taxon>Bicyclus</taxon>
    </lineage>
</organism>
<dbReference type="Proteomes" id="UP001652582">
    <property type="component" value="Chromosome 3"/>
</dbReference>
<protein>
    <submittedName>
        <fullName evidence="3">Uncharacterized protein LOC112049321</fullName>
    </submittedName>
</protein>
<evidence type="ECO:0000313" key="2">
    <source>
        <dbReference type="Proteomes" id="UP001652582"/>
    </source>
</evidence>
<keyword evidence="1" id="KW-1133">Transmembrane helix</keyword>
<dbReference type="RefSeq" id="XP_023942939.2">
    <property type="nucleotide sequence ID" value="XM_024087171.2"/>
</dbReference>
<dbReference type="KEGG" id="bany:112049321"/>
<evidence type="ECO:0000313" key="3">
    <source>
        <dbReference type="RefSeq" id="XP_023942939.2"/>
    </source>
</evidence>
<evidence type="ECO:0000256" key="1">
    <source>
        <dbReference type="SAM" id="Phobius"/>
    </source>
</evidence>
<reference evidence="3" key="1">
    <citation type="submission" date="2025-08" db="UniProtKB">
        <authorList>
            <consortium name="RefSeq"/>
        </authorList>
    </citation>
    <scope>IDENTIFICATION</scope>
</reference>
<dbReference type="AlphaFoldDB" id="A0A6J1N7T1"/>
<keyword evidence="1" id="KW-0812">Transmembrane</keyword>
<sequence>MSKQIPGPSAHISVDMVRVPNRNFGYQTNSQHMNHVANAPKSDFAYINAAYVGSTNSVNENRLQQPPVTVIREQYWACSKWPFMTRILVIAVGLLLGAVIGLSIIIAMDREDHQNTNIFRTQPAPD</sequence>
<proteinExistence type="predicted"/>
<keyword evidence="1" id="KW-0472">Membrane</keyword>
<dbReference type="OrthoDB" id="7298600at2759"/>
<gene>
    <name evidence="3" type="primary">LOC112049321</name>
</gene>
<feature type="transmembrane region" description="Helical" evidence="1">
    <location>
        <begin position="87"/>
        <end position="108"/>
    </location>
</feature>
<accession>A0A6J1N7T1</accession>